<keyword evidence="2" id="KW-0804">Transcription</keyword>
<comment type="subcellular location">
    <subcellularLocation>
        <location evidence="1">Nucleus</location>
    </subcellularLocation>
</comment>
<keyword evidence="3" id="KW-0539">Nucleus</keyword>
<protein>
    <submittedName>
        <fullName evidence="5">Uncharacterized protein</fullName>
    </submittedName>
</protein>
<feature type="region of interest" description="Disordered" evidence="4">
    <location>
        <begin position="1"/>
        <end position="86"/>
    </location>
</feature>
<dbReference type="InterPro" id="IPR052416">
    <property type="entry name" value="GTF3C_component"/>
</dbReference>
<dbReference type="Proteomes" id="UP000292702">
    <property type="component" value="Unassembled WGS sequence"/>
</dbReference>
<dbReference type="SUPFAM" id="SSF50978">
    <property type="entry name" value="WD40 repeat-like"/>
    <property type="match status" value="1"/>
</dbReference>
<dbReference type="PANTHER" id="PTHR15052:SF2">
    <property type="entry name" value="GENERAL TRANSCRIPTION FACTOR 3C POLYPEPTIDE 2"/>
    <property type="match status" value="1"/>
</dbReference>
<evidence type="ECO:0000313" key="6">
    <source>
        <dbReference type="Proteomes" id="UP000292702"/>
    </source>
</evidence>
<proteinExistence type="predicted"/>
<feature type="compositionally biased region" description="Basic residues" evidence="4">
    <location>
        <begin position="1"/>
        <end position="10"/>
    </location>
</feature>
<dbReference type="OrthoDB" id="4703at2759"/>
<dbReference type="STRING" id="92696.A0A4R0RNM8"/>
<reference evidence="5 6" key="1">
    <citation type="submission" date="2018-11" db="EMBL/GenBank/DDBJ databases">
        <title>Genome assembly of Steccherinum ochraceum LE-BIN_3174, the white-rot fungus of the Steccherinaceae family (The Residual Polyporoid clade, Polyporales, Basidiomycota).</title>
        <authorList>
            <person name="Fedorova T.V."/>
            <person name="Glazunova O.A."/>
            <person name="Landesman E.O."/>
            <person name="Moiseenko K.V."/>
            <person name="Psurtseva N.V."/>
            <person name="Savinova O.S."/>
            <person name="Shakhova N.V."/>
            <person name="Tyazhelova T.V."/>
            <person name="Vasina D.V."/>
        </authorList>
    </citation>
    <scope>NUCLEOTIDE SEQUENCE [LARGE SCALE GENOMIC DNA]</scope>
    <source>
        <strain evidence="5 6">LE-BIN_3174</strain>
    </source>
</reference>
<accession>A0A4R0RNM8</accession>
<organism evidence="5 6">
    <name type="scientific">Steccherinum ochraceum</name>
    <dbReference type="NCBI Taxonomy" id="92696"/>
    <lineage>
        <taxon>Eukaryota</taxon>
        <taxon>Fungi</taxon>
        <taxon>Dikarya</taxon>
        <taxon>Basidiomycota</taxon>
        <taxon>Agaricomycotina</taxon>
        <taxon>Agaricomycetes</taxon>
        <taxon>Polyporales</taxon>
        <taxon>Steccherinaceae</taxon>
        <taxon>Steccherinum</taxon>
    </lineage>
</organism>
<dbReference type="PANTHER" id="PTHR15052">
    <property type="entry name" value="RNA POLYMERASE III TRANSCRIPTION INITIATION FACTOR COMPLEX SUBUNIT"/>
    <property type="match status" value="1"/>
</dbReference>
<feature type="compositionally biased region" description="Acidic residues" evidence="4">
    <location>
        <begin position="50"/>
        <end position="74"/>
    </location>
</feature>
<dbReference type="GO" id="GO:0000127">
    <property type="term" value="C:transcription factor TFIIIC complex"/>
    <property type="evidence" value="ECO:0007669"/>
    <property type="project" value="TreeGrafter"/>
</dbReference>
<gene>
    <name evidence="5" type="ORF">EIP91_004172</name>
</gene>
<comment type="caution">
    <text evidence="5">The sequence shown here is derived from an EMBL/GenBank/DDBJ whole genome shotgun (WGS) entry which is preliminary data.</text>
</comment>
<dbReference type="EMBL" id="RWJN01000024">
    <property type="protein sequence ID" value="TCD70271.1"/>
    <property type="molecule type" value="Genomic_DNA"/>
</dbReference>
<evidence type="ECO:0000256" key="3">
    <source>
        <dbReference type="ARBA" id="ARBA00023242"/>
    </source>
</evidence>
<dbReference type="Gene3D" id="2.130.10.10">
    <property type="entry name" value="YVTN repeat-like/Quinoprotein amine dehydrogenase"/>
    <property type="match status" value="1"/>
</dbReference>
<name>A0A4R0RNM8_9APHY</name>
<evidence type="ECO:0000256" key="1">
    <source>
        <dbReference type="ARBA" id="ARBA00004123"/>
    </source>
</evidence>
<sequence length="770" mass="84343">MARQLRKRTSRPNYALLADADEQEAGPSNTSQRDEADEEEAIASGSDFAPDQEDNALPEDEEEEDVQDDPEDGDASAGLPSEDSMQVESIIARKPAKKKFKGPAKAQSAIIIPSFHHRHRAVPIFTWDGKVERLKEKPRLLRPPELVPTNSWTFSGAANDRLSKAAGFNVGPGPLWELMEDRAWFKECFEHYEDEGEAYRRPRVHEDVQIPDGWETLSEKDAAAYIPSISDIDRSTPPVSCGFGKIKDQTRVSLKTFDSVKISTYITGSQSHVFNAGASVWGLDWCPIHPDDRQGESLLARSFKQYLAIAPLPSRKHPVMVGAKIPRPAPACIQIWSLSPTESGEDVDGDAGEMCCELVVCTDGGAARELKWCPLPSNDHSSSNGAAVKKLGLVAGTFEDGSVSVYAIPDPADLQPKAGGGASGPIFIRMSKPLLRLELEDTSAWCLDWANSEILAVGCTNGHIAVYDVAAALQDTTGTNHRVLPTHYFAVHQSAIQAITWVRVPTKSATGENTADNPTVIATGGFDGQECLSDIRESTSVLINRTRDIVNSMDYSAYYGGPITIDQENTVKAYSLAPAMLGRGHKFLEPNGPVWNIHSSDYHPQLAVGVSDGSCLTTNTMRSTRRGSAVAFFSHKIFQLDYSQKTEEYRMLEHFLPEVCCPTLSTEPFRVLRFFSLLQEVKDRPSATKANQAMPIGTGAWSPEVGVQRVVWNDGNGLAAAPLLASATGSGLCRVDWLMGRWYKDRIPYSNVETIRQEVEGEVGMDEDSD</sequence>
<evidence type="ECO:0000313" key="5">
    <source>
        <dbReference type="EMBL" id="TCD70271.1"/>
    </source>
</evidence>
<evidence type="ECO:0000256" key="4">
    <source>
        <dbReference type="SAM" id="MobiDB-lite"/>
    </source>
</evidence>
<keyword evidence="6" id="KW-1185">Reference proteome</keyword>
<dbReference type="GO" id="GO:0006383">
    <property type="term" value="P:transcription by RNA polymerase III"/>
    <property type="evidence" value="ECO:0007669"/>
    <property type="project" value="TreeGrafter"/>
</dbReference>
<dbReference type="InterPro" id="IPR015943">
    <property type="entry name" value="WD40/YVTN_repeat-like_dom_sf"/>
</dbReference>
<dbReference type="InterPro" id="IPR036322">
    <property type="entry name" value="WD40_repeat_dom_sf"/>
</dbReference>
<evidence type="ECO:0000256" key="2">
    <source>
        <dbReference type="ARBA" id="ARBA00023163"/>
    </source>
</evidence>
<dbReference type="GO" id="GO:0005634">
    <property type="term" value="C:nucleus"/>
    <property type="evidence" value="ECO:0007669"/>
    <property type="project" value="UniProtKB-SubCell"/>
</dbReference>
<dbReference type="AlphaFoldDB" id="A0A4R0RNM8"/>